<evidence type="ECO:0000256" key="2">
    <source>
        <dbReference type="SAM" id="SignalP"/>
    </source>
</evidence>
<feature type="chain" id="PRO_5013339570" description="Hydrophobin" evidence="2">
    <location>
        <begin position="16"/>
        <end position="121"/>
    </location>
</feature>
<dbReference type="EMBL" id="MPGH01000109">
    <property type="protein sequence ID" value="OLN86788.1"/>
    <property type="molecule type" value="Genomic_DNA"/>
</dbReference>
<reference evidence="3 4" key="1">
    <citation type="submission" date="2016-11" db="EMBL/GenBank/DDBJ databases">
        <title>Draft Genome Assembly of Colletotrichum chlorophyti a pathogen of herbaceous plants.</title>
        <authorList>
            <person name="Gan P."/>
            <person name="Narusaka M."/>
            <person name="Tsushima A."/>
            <person name="Narusaka Y."/>
            <person name="Takano Y."/>
            <person name="Shirasu K."/>
        </authorList>
    </citation>
    <scope>NUCLEOTIDE SEQUENCE [LARGE SCALE GENOMIC DNA]</scope>
    <source>
        <strain evidence="3 4">NTL11</strain>
    </source>
</reference>
<proteinExistence type="predicted"/>
<evidence type="ECO:0000313" key="3">
    <source>
        <dbReference type="EMBL" id="OLN86788.1"/>
    </source>
</evidence>
<organism evidence="3 4">
    <name type="scientific">Colletotrichum chlorophyti</name>
    <dbReference type="NCBI Taxonomy" id="708187"/>
    <lineage>
        <taxon>Eukaryota</taxon>
        <taxon>Fungi</taxon>
        <taxon>Dikarya</taxon>
        <taxon>Ascomycota</taxon>
        <taxon>Pezizomycotina</taxon>
        <taxon>Sordariomycetes</taxon>
        <taxon>Hypocreomycetidae</taxon>
        <taxon>Glomerellales</taxon>
        <taxon>Glomerellaceae</taxon>
        <taxon>Colletotrichum</taxon>
    </lineage>
</organism>
<dbReference type="AlphaFoldDB" id="A0A1Q8RR36"/>
<evidence type="ECO:0000256" key="1">
    <source>
        <dbReference type="SAM" id="MobiDB-lite"/>
    </source>
</evidence>
<keyword evidence="2" id="KW-0732">Signal</keyword>
<gene>
    <name evidence="3" type="ORF">CCHL11_07851</name>
</gene>
<protein>
    <recommendedName>
        <fullName evidence="5">Hydrophobin</fullName>
    </recommendedName>
</protein>
<evidence type="ECO:0008006" key="5">
    <source>
        <dbReference type="Google" id="ProtNLM"/>
    </source>
</evidence>
<evidence type="ECO:0000313" key="4">
    <source>
        <dbReference type="Proteomes" id="UP000186583"/>
    </source>
</evidence>
<dbReference type="Proteomes" id="UP000186583">
    <property type="component" value="Unassembled WGS sequence"/>
</dbReference>
<comment type="caution">
    <text evidence="3">The sequence shown here is derived from an EMBL/GenBank/DDBJ whole genome shotgun (WGS) entry which is preliminary data.</text>
</comment>
<accession>A0A1Q8RR36</accession>
<dbReference type="OrthoDB" id="4843494at2759"/>
<feature type="region of interest" description="Disordered" evidence="1">
    <location>
        <begin position="59"/>
        <end position="86"/>
    </location>
</feature>
<feature type="signal peptide" evidence="2">
    <location>
        <begin position="1"/>
        <end position="15"/>
    </location>
</feature>
<sequence length="121" mass="12093">MHLLSITLLFATASALPVSLSPRLINISPDISPKINLSEPVSCVGIAACNPVSVNNGVAAPAPTATPAPPPPPPHQTPSGGGNSLINISPILRPDLNLSGLLKCLGIAACNPVTVNTAPGQ</sequence>
<keyword evidence="4" id="KW-1185">Reference proteome</keyword>
<feature type="compositionally biased region" description="Pro residues" evidence="1">
    <location>
        <begin position="64"/>
        <end position="76"/>
    </location>
</feature>
<name>A0A1Q8RR36_9PEZI</name>